<dbReference type="Pfam" id="PF13676">
    <property type="entry name" value="TIR_2"/>
    <property type="match status" value="1"/>
</dbReference>
<proteinExistence type="predicted"/>
<comment type="caution">
    <text evidence="2">The sequence shown here is derived from an EMBL/GenBank/DDBJ whole genome shotgun (WGS) entry which is preliminary data.</text>
</comment>
<organism evidence="2">
    <name type="scientific">marine sediment metagenome</name>
    <dbReference type="NCBI Taxonomy" id="412755"/>
    <lineage>
        <taxon>unclassified sequences</taxon>
        <taxon>metagenomes</taxon>
        <taxon>ecological metagenomes</taxon>
    </lineage>
</organism>
<gene>
    <name evidence="2" type="ORF">S12H4_35713</name>
</gene>
<feature type="domain" description="TIR" evidence="1">
    <location>
        <begin position="1"/>
        <end position="104"/>
    </location>
</feature>
<dbReference type="AlphaFoldDB" id="X1T5V7"/>
<evidence type="ECO:0000313" key="2">
    <source>
        <dbReference type="EMBL" id="GAJ00723.1"/>
    </source>
</evidence>
<dbReference type="EMBL" id="BARW01021232">
    <property type="protein sequence ID" value="GAJ00723.1"/>
    <property type="molecule type" value="Genomic_DNA"/>
</dbReference>
<evidence type="ECO:0000259" key="1">
    <source>
        <dbReference type="Pfam" id="PF13676"/>
    </source>
</evidence>
<reference evidence="2" key="1">
    <citation type="journal article" date="2014" name="Front. Microbiol.">
        <title>High frequency of phylogenetically diverse reductive dehalogenase-homologous genes in deep subseafloor sedimentary metagenomes.</title>
        <authorList>
            <person name="Kawai M."/>
            <person name="Futagami T."/>
            <person name="Toyoda A."/>
            <person name="Takaki Y."/>
            <person name="Nishi S."/>
            <person name="Hori S."/>
            <person name="Arai W."/>
            <person name="Tsubouchi T."/>
            <person name="Morono Y."/>
            <person name="Uchiyama I."/>
            <person name="Ito T."/>
            <person name="Fujiyama A."/>
            <person name="Inagaki F."/>
            <person name="Takami H."/>
        </authorList>
    </citation>
    <scope>NUCLEOTIDE SEQUENCE</scope>
    <source>
        <strain evidence="2">Expedition CK06-06</strain>
    </source>
</reference>
<feature type="non-terminal residue" evidence="2">
    <location>
        <position position="270"/>
    </location>
</feature>
<feature type="non-terminal residue" evidence="2">
    <location>
        <position position="1"/>
    </location>
</feature>
<dbReference type="InterPro" id="IPR000157">
    <property type="entry name" value="TIR_dom"/>
</dbReference>
<protein>
    <recommendedName>
        <fullName evidence="1">TIR domain-containing protein</fullName>
    </recommendedName>
</protein>
<dbReference type="SUPFAM" id="SSF52200">
    <property type="entry name" value="Toll/Interleukin receptor TIR domain"/>
    <property type="match status" value="1"/>
</dbReference>
<name>X1T5V7_9ZZZZ</name>
<dbReference type="InterPro" id="IPR035897">
    <property type="entry name" value="Toll_tir_struct_dom_sf"/>
</dbReference>
<dbReference type="GO" id="GO:0007165">
    <property type="term" value="P:signal transduction"/>
    <property type="evidence" value="ECO:0007669"/>
    <property type="project" value="InterPro"/>
</dbReference>
<sequence length="270" mass="31955">HKDKKIADRIDDYFISKKIRLTRDVRDAPAYSSLKKFMDTIRDHDYVILLISDAYLKSTNCMYEVIQFIQERNYIDRTFPIVIDNETTIFDQPKHSKYIHYWQTKYKELGDEIKTLQNTGTISLHKELDKINKIQSNIGEFLNKIADLKCFPLDELESTNYKAILDKISKTLGVFQKEEIELESEKLKLRIIGCLYKWYIEGLERGITFEFNTKEKINEWGISSKLMHKVIDEILDDGYIEHSSFGHVVLTKQGRTLARKEKLENKYDYT</sequence>
<accession>X1T5V7</accession>
<dbReference type="Gene3D" id="3.40.50.10140">
    <property type="entry name" value="Toll/interleukin-1 receptor homology (TIR) domain"/>
    <property type="match status" value="1"/>
</dbReference>